<keyword evidence="2 4" id="KW-0378">Hydrolase</keyword>
<dbReference type="PRINTS" id="PR00502">
    <property type="entry name" value="NUDIXFAMILY"/>
</dbReference>
<evidence type="ECO:0000256" key="1">
    <source>
        <dbReference type="ARBA" id="ARBA00005582"/>
    </source>
</evidence>
<organism evidence="4 5">
    <name type="scientific">Funiculus sociatus GB2-A5</name>
    <dbReference type="NCBI Taxonomy" id="2933946"/>
    <lineage>
        <taxon>Bacteria</taxon>
        <taxon>Bacillati</taxon>
        <taxon>Cyanobacteriota</taxon>
        <taxon>Cyanophyceae</taxon>
        <taxon>Coleofasciculales</taxon>
        <taxon>Coleofasciculaceae</taxon>
        <taxon>Funiculus</taxon>
    </lineage>
</organism>
<evidence type="ECO:0000259" key="3">
    <source>
        <dbReference type="PROSITE" id="PS51462"/>
    </source>
</evidence>
<dbReference type="PANTHER" id="PTHR43736">
    <property type="entry name" value="ADP-RIBOSE PYROPHOSPHATASE"/>
    <property type="match status" value="1"/>
</dbReference>
<proteinExistence type="inferred from homology"/>
<evidence type="ECO:0000313" key="4">
    <source>
        <dbReference type="EMBL" id="MEP0867457.1"/>
    </source>
</evidence>
<dbReference type="InterPro" id="IPR000086">
    <property type="entry name" value="NUDIX_hydrolase_dom"/>
</dbReference>
<gene>
    <name evidence="4" type="ORF">NDI37_23690</name>
</gene>
<dbReference type="Proteomes" id="UP001442494">
    <property type="component" value="Unassembled WGS sequence"/>
</dbReference>
<dbReference type="InterPro" id="IPR015797">
    <property type="entry name" value="NUDIX_hydrolase-like_dom_sf"/>
</dbReference>
<dbReference type="RefSeq" id="WP_190417301.1">
    <property type="nucleotide sequence ID" value="NZ_JAMPKK010000071.1"/>
</dbReference>
<accession>A0ABV0JXU6</accession>
<reference evidence="4 5" key="1">
    <citation type="submission" date="2022-04" db="EMBL/GenBank/DDBJ databases">
        <title>Positive selection, recombination, and allopatry shape intraspecific diversity of widespread and dominant cyanobacteria.</title>
        <authorList>
            <person name="Wei J."/>
            <person name="Shu W."/>
            <person name="Hu C."/>
        </authorList>
    </citation>
    <scope>NUCLEOTIDE SEQUENCE [LARGE SCALE GENOMIC DNA]</scope>
    <source>
        <strain evidence="4 5">GB2-A5</strain>
    </source>
</reference>
<feature type="domain" description="Nudix hydrolase" evidence="3">
    <location>
        <begin position="4"/>
        <end position="131"/>
    </location>
</feature>
<evidence type="ECO:0000313" key="5">
    <source>
        <dbReference type="Proteomes" id="UP001442494"/>
    </source>
</evidence>
<sequence>MNNNKPAEVAIAILYRQNKFLLQLRDNIPNILYPGHWAFFGGHMEPGETPEEALKRELLEEISYVPPNPTLFDYYPDDYAVRHVFYAPLEVELDQLVLGEGWDMDLLTPEEIHLGERYSEKANQVRPLGTPHQKILLDFIEKFPNLTY</sequence>
<dbReference type="Gene3D" id="3.90.79.10">
    <property type="entry name" value="Nucleoside Triphosphate Pyrophosphohydrolase"/>
    <property type="match status" value="1"/>
</dbReference>
<dbReference type="CDD" id="cd18882">
    <property type="entry name" value="NUDIX_Hydrolase"/>
    <property type="match status" value="1"/>
</dbReference>
<name>A0ABV0JXU6_9CYAN</name>
<dbReference type="InterPro" id="IPR020476">
    <property type="entry name" value="Nudix_hydrolase"/>
</dbReference>
<dbReference type="Pfam" id="PF00293">
    <property type="entry name" value="NUDIX"/>
    <property type="match status" value="1"/>
</dbReference>
<evidence type="ECO:0000256" key="2">
    <source>
        <dbReference type="ARBA" id="ARBA00022801"/>
    </source>
</evidence>
<protein>
    <submittedName>
        <fullName evidence="4">NUDIX hydrolase</fullName>
    </submittedName>
</protein>
<dbReference type="PANTHER" id="PTHR43736:SF1">
    <property type="entry name" value="DIHYDRONEOPTERIN TRIPHOSPHATE DIPHOSPHATASE"/>
    <property type="match status" value="1"/>
</dbReference>
<dbReference type="SUPFAM" id="SSF55811">
    <property type="entry name" value="Nudix"/>
    <property type="match status" value="1"/>
</dbReference>
<keyword evidence="5" id="KW-1185">Reference proteome</keyword>
<dbReference type="EMBL" id="JAMPKK010000071">
    <property type="protein sequence ID" value="MEP0867457.1"/>
    <property type="molecule type" value="Genomic_DNA"/>
</dbReference>
<dbReference type="GO" id="GO:0016787">
    <property type="term" value="F:hydrolase activity"/>
    <property type="evidence" value="ECO:0007669"/>
    <property type="project" value="UniProtKB-KW"/>
</dbReference>
<comment type="caution">
    <text evidence="4">The sequence shown here is derived from an EMBL/GenBank/DDBJ whole genome shotgun (WGS) entry which is preliminary data.</text>
</comment>
<comment type="similarity">
    <text evidence="1">Belongs to the Nudix hydrolase family.</text>
</comment>
<dbReference type="PROSITE" id="PS51462">
    <property type="entry name" value="NUDIX"/>
    <property type="match status" value="1"/>
</dbReference>